<dbReference type="GO" id="GO:0030288">
    <property type="term" value="C:outer membrane-bounded periplasmic space"/>
    <property type="evidence" value="ECO:0007669"/>
    <property type="project" value="UniProtKB-ARBA"/>
</dbReference>
<dbReference type="SUPFAM" id="SSF53850">
    <property type="entry name" value="Periplasmic binding protein-like II"/>
    <property type="match status" value="1"/>
</dbReference>
<evidence type="ECO:0000313" key="4">
    <source>
        <dbReference type="Proteomes" id="UP000291078"/>
    </source>
</evidence>
<reference evidence="3 4" key="1">
    <citation type="journal article" date="2015" name="Stand. Genomic Sci.">
        <title>Genomic Encyclopedia of Bacterial and Archaeal Type Strains, Phase III: the genomes of soil and plant-associated and newly described type strains.</title>
        <authorList>
            <person name="Whitman W.B."/>
            <person name="Woyke T."/>
            <person name="Klenk H.P."/>
            <person name="Zhou Y."/>
            <person name="Lilburn T.G."/>
            <person name="Beck B.J."/>
            <person name="De Vos P."/>
            <person name="Vandamme P."/>
            <person name="Eisen J.A."/>
            <person name="Garrity G."/>
            <person name="Hugenholtz P."/>
            <person name="Kyrpides N.C."/>
        </authorList>
    </citation>
    <scope>NUCLEOTIDE SEQUENCE [LARGE SCALE GENOMIC DNA]</scope>
    <source>
        <strain evidence="3 4">ASC-9842</strain>
    </source>
</reference>
<comment type="caution">
    <text evidence="3">The sequence shown here is derived from an EMBL/GenBank/DDBJ whole genome shotgun (WGS) entry which is preliminary data.</text>
</comment>
<feature type="domain" description="Solute-binding protein family 5" evidence="2">
    <location>
        <begin position="83"/>
        <end position="437"/>
    </location>
</feature>
<dbReference type="EMBL" id="SGXM01000010">
    <property type="protein sequence ID" value="RZT30872.1"/>
    <property type="molecule type" value="Genomic_DNA"/>
</dbReference>
<name>A0A4Q7RGD5_9BURK</name>
<dbReference type="OrthoDB" id="9801799at2"/>
<dbReference type="PROSITE" id="PS51318">
    <property type="entry name" value="TAT"/>
    <property type="match status" value="1"/>
</dbReference>
<gene>
    <name evidence="3" type="ORF">EV147_4720</name>
</gene>
<feature type="chain" id="PRO_5020527096" evidence="1">
    <location>
        <begin position="32"/>
        <end position="526"/>
    </location>
</feature>
<dbReference type="Proteomes" id="UP000291078">
    <property type="component" value="Unassembled WGS sequence"/>
</dbReference>
<accession>A0A4Q7RGD5</accession>
<dbReference type="InterPro" id="IPR000914">
    <property type="entry name" value="SBP_5_dom"/>
</dbReference>
<evidence type="ECO:0000256" key="1">
    <source>
        <dbReference type="SAM" id="SignalP"/>
    </source>
</evidence>
<dbReference type="PIRSF" id="PIRSF002741">
    <property type="entry name" value="MppA"/>
    <property type="match status" value="1"/>
</dbReference>
<organism evidence="3 4">
    <name type="scientific">Cupriavidus agavae</name>
    <dbReference type="NCBI Taxonomy" id="1001822"/>
    <lineage>
        <taxon>Bacteria</taxon>
        <taxon>Pseudomonadati</taxon>
        <taxon>Pseudomonadota</taxon>
        <taxon>Betaproteobacteria</taxon>
        <taxon>Burkholderiales</taxon>
        <taxon>Burkholderiaceae</taxon>
        <taxon>Cupriavidus</taxon>
    </lineage>
</organism>
<dbReference type="PANTHER" id="PTHR30290:SF83">
    <property type="entry name" value="ABC TRANSPORTER SUBSTRATE-BINDING PROTEIN"/>
    <property type="match status" value="1"/>
</dbReference>
<dbReference type="InterPro" id="IPR006311">
    <property type="entry name" value="TAT_signal"/>
</dbReference>
<sequence length="526" mass="55668">MAASGTTDARRRRLLLAAGAALAAPALPLHAHTSSPVPAGGRAVRVIGPWELSALDPLRNGYLFARMQVTETLVGYDAAGLPAPGLAARWQVSPDQLAWRFTLQPGARFHDGSAVQPAHVVAALQRARHAAGMLGVAPIAQIEPTPDGVRIVLTRPFAPLLALLSHSSTQVLAPASFGADGNVRAIIGSGPYRIVDLEPPQRFSIAAHDGWRGPAPAVQRASYLSVGRAEMRALMAEGGQAELAYGLDPGSIARLATSPAVRLHAVTIPRTTALKVNAGHPFLADAAVRRALSQAIDRRGIATAILRDPSLAATQLFPPSLPGWHDDALAPLRFDRDAARAALAQAGWQPGPDGILRRGDARFAITLRTFPDRPELPVIATALQEQFRQVGIAMRVAVGNSGDIPFAHRDGSLDIGLMSRNYGVVPDAFGTMVQDFGGKHGKGGDWGAMGWSDPAVARALAALPATPAGPGARRLRGEIAATLQRDLPLIPVVWYRQTLAASPRLGGVSIDPFERTYRLTDMYWTS</sequence>
<feature type="signal peptide" evidence="1">
    <location>
        <begin position="1"/>
        <end position="31"/>
    </location>
</feature>
<keyword evidence="4" id="KW-1185">Reference proteome</keyword>
<dbReference type="AlphaFoldDB" id="A0A4Q7RGD5"/>
<evidence type="ECO:0000259" key="2">
    <source>
        <dbReference type="Pfam" id="PF00496"/>
    </source>
</evidence>
<dbReference type="PANTHER" id="PTHR30290">
    <property type="entry name" value="PERIPLASMIC BINDING COMPONENT OF ABC TRANSPORTER"/>
    <property type="match status" value="1"/>
</dbReference>
<dbReference type="Gene3D" id="3.10.105.10">
    <property type="entry name" value="Dipeptide-binding Protein, Domain 3"/>
    <property type="match status" value="1"/>
</dbReference>
<dbReference type="GO" id="GO:0043190">
    <property type="term" value="C:ATP-binding cassette (ABC) transporter complex"/>
    <property type="evidence" value="ECO:0007669"/>
    <property type="project" value="InterPro"/>
</dbReference>
<dbReference type="RefSeq" id="WP_130393607.1">
    <property type="nucleotide sequence ID" value="NZ_SGXM01000010.1"/>
</dbReference>
<proteinExistence type="predicted"/>
<protein>
    <submittedName>
        <fullName evidence="3">Peptide/nickel transport system substrate-binding protein</fullName>
    </submittedName>
</protein>
<dbReference type="Pfam" id="PF00496">
    <property type="entry name" value="SBP_bac_5"/>
    <property type="match status" value="1"/>
</dbReference>
<dbReference type="InterPro" id="IPR030678">
    <property type="entry name" value="Peptide/Ni-bd"/>
</dbReference>
<evidence type="ECO:0000313" key="3">
    <source>
        <dbReference type="EMBL" id="RZT30872.1"/>
    </source>
</evidence>
<keyword evidence="1" id="KW-0732">Signal</keyword>
<dbReference type="Gene3D" id="3.40.190.10">
    <property type="entry name" value="Periplasmic binding protein-like II"/>
    <property type="match status" value="1"/>
</dbReference>
<dbReference type="GO" id="GO:0015833">
    <property type="term" value="P:peptide transport"/>
    <property type="evidence" value="ECO:0007669"/>
    <property type="project" value="TreeGrafter"/>
</dbReference>
<dbReference type="InterPro" id="IPR039424">
    <property type="entry name" value="SBP_5"/>
</dbReference>
<dbReference type="GO" id="GO:1904680">
    <property type="term" value="F:peptide transmembrane transporter activity"/>
    <property type="evidence" value="ECO:0007669"/>
    <property type="project" value="TreeGrafter"/>
</dbReference>